<sequence>MLRRLHRHTHNKAQGLDDDCLRQAQGVDRASHVRAAPGAGQVVDTASQRWRQWSWSTGAAPCTELRRPLHR</sequence>
<name>A0A6A0AL65_HAELA</name>
<accession>A0A6A0AL65</accession>
<comment type="caution">
    <text evidence="1">The sequence shown here is derived from an EMBL/GenBank/DDBJ whole genome shotgun (WGS) entry which is preliminary data.</text>
</comment>
<evidence type="ECO:0000313" key="1">
    <source>
        <dbReference type="EMBL" id="GFH33542.1"/>
    </source>
</evidence>
<dbReference type="EMBL" id="BLLF01008849">
    <property type="protein sequence ID" value="GFH33542.1"/>
    <property type="molecule type" value="Genomic_DNA"/>
</dbReference>
<gene>
    <name evidence="1" type="ORF">HaLaN_32930</name>
</gene>
<keyword evidence="2" id="KW-1185">Reference proteome</keyword>
<evidence type="ECO:0000313" key="2">
    <source>
        <dbReference type="Proteomes" id="UP000485058"/>
    </source>
</evidence>
<dbReference type="Proteomes" id="UP000485058">
    <property type="component" value="Unassembled WGS sequence"/>
</dbReference>
<proteinExistence type="predicted"/>
<reference evidence="1 2" key="1">
    <citation type="submission" date="2020-02" db="EMBL/GenBank/DDBJ databases">
        <title>Draft genome sequence of Haematococcus lacustris strain NIES-144.</title>
        <authorList>
            <person name="Morimoto D."/>
            <person name="Nakagawa S."/>
            <person name="Yoshida T."/>
            <person name="Sawayama S."/>
        </authorList>
    </citation>
    <scope>NUCLEOTIDE SEQUENCE [LARGE SCALE GENOMIC DNA]</scope>
    <source>
        <strain evidence="1 2">NIES-144</strain>
    </source>
</reference>
<dbReference type="AlphaFoldDB" id="A0A6A0AL65"/>
<organism evidence="1 2">
    <name type="scientific">Haematococcus lacustris</name>
    <name type="common">Green alga</name>
    <name type="synonym">Haematococcus pluvialis</name>
    <dbReference type="NCBI Taxonomy" id="44745"/>
    <lineage>
        <taxon>Eukaryota</taxon>
        <taxon>Viridiplantae</taxon>
        <taxon>Chlorophyta</taxon>
        <taxon>core chlorophytes</taxon>
        <taxon>Chlorophyceae</taxon>
        <taxon>CS clade</taxon>
        <taxon>Chlamydomonadales</taxon>
        <taxon>Haematococcaceae</taxon>
        <taxon>Haematococcus</taxon>
    </lineage>
</organism>
<protein>
    <submittedName>
        <fullName evidence="1">Uncharacterized protein</fullName>
    </submittedName>
</protein>